<dbReference type="SUPFAM" id="SSF53383">
    <property type="entry name" value="PLP-dependent transferases"/>
    <property type="match status" value="1"/>
</dbReference>
<dbReference type="KEGG" id="gca:Galf_1041"/>
<keyword evidence="2" id="KW-1185">Reference proteome</keyword>
<dbReference type="AlphaFoldDB" id="D9SEX4"/>
<dbReference type="Gene3D" id="3.40.640.10">
    <property type="entry name" value="Type I PLP-dependent aspartate aminotransferase-like (Major domain)"/>
    <property type="match status" value="1"/>
</dbReference>
<reference evidence="1 2" key="1">
    <citation type="submission" date="2010-08" db="EMBL/GenBank/DDBJ databases">
        <title>Complete sequence of Gallionella capsiferriformans ES-2.</title>
        <authorList>
            <consortium name="US DOE Joint Genome Institute"/>
            <person name="Lucas S."/>
            <person name="Copeland A."/>
            <person name="Lapidus A."/>
            <person name="Cheng J.-F."/>
            <person name="Bruce D."/>
            <person name="Goodwin L."/>
            <person name="Pitluck S."/>
            <person name="Chertkov O."/>
            <person name="Davenport K.W."/>
            <person name="Detter J.C."/>
            <person name="Han C."/>
            <person name="Tapia R."/>
            <person name="Land M."/>
            <person name="Hauser L."/>
            <person name="Chang Y.-J."/>
            <person name="Jeffries C."/>
            <person name="Kyrpides N."/>
            <person name="Ivanova N."/>
            <person name="Mikhailova N."/>
            <person name="Shelobolina E.S."/>
            <person name="Picardal F."/>
            <person name="Roden E."/>
            <person name="Emerson D."/>
            <person name="Woyke T."/>
        </authorList>
    </citation>
    <scope>NUCLEOTIDE SEQUENCE [LARGE SCALE GENOMIC DNA]</scope>
    <source>
        <strain evidence="1 2">ES-2</strain>
    </source>
</reference>
<gene>
    <name evidence="1" type="ordered locus">Galf_1041</name>
</gene>
<dbReference type="STRING" id="395494.Galf_1041"/>
<organism evidence="1 2">
    <name type="scientific">Gallionella capsiferriformans (strain ES-2)</name>
    <name type="common">Gallionella ferruginea capsiferriformans (strain ES-2)</name>
    <dbReference type="NCBI Taxonomy" id="395494"/>
    <lineage>
        <taxon>Bacteria</taxon>
        <taxon>Pseudomonadati</taxon>
        <taxon>Pseudomonadota</taxon>
        <taxon>Betaproteobacteria</taxon>
        <taxon>Nitrosomonadales</taxon>
        <taxon>Gallionellaceae</taxon>
        <taxon>Gallionella</taxon>
    </lineage>
</organism>
<dbReference type="eggNOG" id="COG0520">
    <property type="taxonomic scope" value="Bacteria"/>
</dbReference>
<dbReference type="InterPro" id="IPR015421">
    <property type="entry name" value="PyrdxlP-dep_Trfase_major"/>
</dbReference>
<sequence>MRRANINVKLEKYDIYPAAFPDVTQLLVSGGDARIALDPVTGLNKYGCRTYPDPGLLSFGSSTASTISQDGFIAASRVRNALLAARKNGEFDACCLSQMQRMREALLLQLADSNVQLQFAASGTDAHCLAAGYARGAQPLRVVMVEEEETGSGVKAALLATACAIDLVALRENDGAPRLLDAIDEEVSARVAAAVDRGERVLLVMVDQSKTGLVAPGIACLMRLAQAYADRVSVLVDACQLRLSPITLRAYLQQGFMVAITGSKFFTGPSFSAALLLPAAFHTNEAVEPEFLGVGLLLRWEAALVELRRFHAVPQAVIVEFLTDFKDAIGARLAQDERFEPLAVILPDRTGLQLVPNWDHLPTIFPFLLKAKAGWLDREQTRLVYRQLQTLKTGAPRCQFGQPVSCGTRDGTPVSALRLCLSARQISDAAAQHSISHLIADALSALDCAAGLI</sequence>
<proteinExistence type="predicted"/>
<dbReference type="HOGENOM" id="CLU_024499_0_0_4"/>
<protein>
    <recommendedName>
        <fullName evidence="3">Aminotransferase class V</fullName>
    </recommendedName>
</protein>
<dbReference type="InterPro" id="IPR015424">
    <property type="entry name" value="PyrdxlP-dep_Trfase"/>
</dbReference>
<accession>D9SEX4</accession>
<name>D9SEX4_GALCS</name>
<dbReference type="EMBL" id="CP002159">
    <property type="protein sequence ID" value="ADL55071.1"/>
    <property type="molecule type" value="Genomic_DNA"/>
</dbReference>
<dbReference type="Proteomes" id="UP000001235">
    <property type="component" value="Chromosome"/>
</dbReference>
<evidence type="ECO:0000313" key="2">
    <source>
        <dbReference type="Proteomes" id="UP000001235"/>
    </source>
</evidence>
<evidence type="ECO:0000313" key="1">
    <source>
        <dbReference type="EMBL" id="ADL55071.1"/>
    </source>
</evidence>
<evidence type="ECO:0008006" key="3">
    <source>
        <dbReference type="Google" id="ProtNLM"/>
    </source>
</evidence>